<dbReference type="RefSeq" id="WP_101928972.1">
    <property type="nucleotide sequence ID" value="NZ_JAHAFZ010000009.1"/>
</dbReference>
<name>A0ABV0IE33_VEIPA</name>
<evidence type="ECO:0000313" key="1">
    <source>
        <dbReference type="EMBL" id="MEO9178934.1"/>
    </source>
</evidence>
<dbReference type="EMBL" id="PKMC02000009">
    <property type="protein sequence ID" value="MEO9178934.1"/>
    <property type="molecule type" value="Genomic_DNA"/>
</dbReference>
<comment type="caution">
    <text evidence="1">The sequence shown here is derived from an EMBL/GenBank/DDBJ whole genome shotgun (WGS) entry which is preliminary data.</text>
</comment>
<accession>A0ABV0IE33</accession>
<sequence>MNEELKWHVISRLKEYALIGMQRRVLLDELKGMNLYDPTTSQLKASPRAKNRKKDLSDLLVIRDDKRMSYMAVNEAYVKCCNYIYDLPINEKGINFLIRYMHGKIKAPRMWLNKWSEEIIKECQDIDTYLPRIWKVK</sequence>
<reference evidence="1" key="2">
    <citation type="submission" date="2024-04" db="EMBL/GenBank/DDBJ databases">
        <title>Na.</title>
        <authorList>
            <person name="Choi B."/>
        </authorList>
    </citation>
    <scope>NUCLEOTIDE SEQUENCE</scope>
    <source>
        <strain evidence="1">UMB0138</strain>
    </source>
</reference>
<evidence type="ECO:0000313" key="2">
    <source>
        <dbReference type="Proteomes" id="UP000234197"/>
    </source>
</evidence>
<protein>
    <submittedName>
        <fullName evidence="1">Uncharacterized protein</fullName>
    </submittedName>
</protein>
<gene>
    <name evidence="1" type="ORF">CYJ21_008245</name>
</gene>
<proteinExistence type="predicted"/>
<dbReference type="Proteomes" id="UP000234197">
    <property type="component" value="Unassembled WGS sequence"/>
</dbReference>
<organism evidence="1 2">
    <name type="scientific">Veillonella parvula</name>
    <name type="common">Staphylococcus parvulus</name>
    <dbReference type="NCBI Taxonomy" id="29466"/>
    <lineage>
        <taxon>Bacteria</taxon>
        <taxon>Bacillati</taxon>
        <taxon>Bacillota</taxon>
        <taxon>Negativicutes</taxon>
        <taxon>Veillonellales</taxon>
        <taxon>Veillonellaceae</taxon>
        <taxon>Veillonella</taxon>
    </lineage>
</organism>
<reference evidence="1" key="1">
    <citation type="submission" date="2017-12" db="EMBL/GenBank/DDBJ databases">
        <authorList>
            <person name="Thomas-White K."/>
            <person name="Wolfe A.J."/>
        </authorList>
    </citation>
    <scope>NUCLEOTIDE SEQUENCE</scope>
    <source>
        <strain evidence="1">UMB0138</strain>
    </source>
</reference>
<keyword evidence="2" id="KW-1185">Reference proteome</keyword>